<dbReference type="PRINTS" id="PR01217">
    <property type="entry name" value="PRICHEXTENSN"/>
</dbReference>
<feature type="compositionally biased region" description="Low complexity" evidence="1">
    <location>
        <begin position="365"/>
        <end position="380"/>
    </location>
</feature>
<feature type="compositionally biased region" description="Polar residues" evidence="1">
    <location>
        <begin position="98"/>
        <end position="107"/>
    </location>
</feature>
<evidence type="ECO:0000256" key="1">
    <source>
        <dbReference type="SAM" id="MobiDB-lite"/>
    </source>
</evidence>
<feature type="compositionally biased region" description="Low complexity" evidence="1">
    <location>
        <begin position="56"/>
        <end position="75"/>
    </location>
</feature>
<dbReference type="PANTHER" id="PTHR15124">
    <property type="entry name" value="SELENOPROTEIN W"/>
    <property type="match status" value="1"/>
</dbReference>
<feature type="compositionally biased region" description="Low complexity" evidence="1">
    <location>
        <begin position="527"/>
        <end position="549"/>
    </location>
</feature>
<dbReference type="EMBL" id="MN739092">
    <property type="protein sequence ID" value="QHS88059.1"/>
    <property type="molecule type" value="Genomic_DNA"/>
</dbReference>
<evidence type="ECO:0000256" key="2">
    <source>
        <dbReference type="SAM" id="Phobius"/>
    </source>
</evidence>
<feature type="compositionally biased region" description="Pro residues" evidence="1">
    <location>
        <begin position="550"/>
        <end position="575"/>
    </location>
</feature>
<proteinExistence type="predicted"/>
<organism evidence="3">
    <name type="scientific">viral metagenome</name>
    <dbReference type="NCBI Taxonomy" id="1070528"/>
    <lineage>
        <taxon>unclassified sequences</taxon>
        <taxon>metagenomes</taxon>
        <taxon>organismal metagenomes</taxon>
    </lineage>
</organism>
<keyword evidence="2" id="KW-0812">Transmembrane</keyword>
<sequence length="705" mass="75073">MESGSNKFLIFSLLIILMMIIFVLSHHLFILPSNKKGIDNESDPTTDIHPAVIKDNTNLGTSTTTSNNGSTNNSGITYDQNGNKIVGTGTKSYDQKANSTGGINYDQNGNSTGGIGYGKNGSSSNNNPQDVQSYLQDLASRLASIGASNPNSARKPQSDYSIIGSIINNNFFNTPAPNFSSLLSTTNKPISYTVNPTPTSINSSSSSASDAKNSSLSSTLNNYIYLGKVKLYGSIDANSNKATLDNSTIILETGMCVFIDGIYYAIIDISKPVINLTSTTVTVTFDKNIPNTITGGSLDLYTTKTSTLFGPSTTPSSTPTFSYSATSTNGPIGRPTPTPSPGPTPTPTPGPTPTPTPTPGPTPTPTIYSSSSTSNAPVSTSKPAIKIDYPYSSDGIIDGVTKSDKDLLSVGQRIIFEDGSSSGVIYRIDANSVLNTFVLYVNNLNYVPTTPSPTLAPPIFIPYPTAYGGFIKGVPASIAQKIPEGTKVLFNDNVSTGTVYINDYNTVADNYNIYLNNLQYLTPSPAPSATPTITKNPTPTPTPTISSTPTPTPTKYPTPTPTISPTPTITPTPPPRDNYVLHLSTTTTLDNPLFFVPYSDISADDLEIISQMIEVSPEIFTVREGLGSYGKGENSGLPNSCPSNNNTSTTGTPNNIDFSKTSLLYITDCLFYPIYSVKFKNKTLILQLDSSDTRQINSGYYRIVI</sequence>
<feature type="region of interest" description="Disordered" evidence="1">
    <location>
        <begin position="527"/>
        <end position="575"/>
    </location>
</feature>
<dbReference type="InterPro" id="IPR051441">
    <property type="entry name" value="SelW_related"/>
</dbReference>
<protein>
    <submittedName>
        <fullName evidence="3">Uncharacterized protein</fullName>
    </submittedName>
</protein>
<accession>A0A6C0B929</accession>
<keyword evidence="2" id="KW-1133">Transmembrane helix</keyword>
<name>A0A6C0B929_9ZZZZ</name>
<reference evidence="3" key="1">
    <citation type="journal article" date="2020" name="Nature">
        <title>Giant virus diversity and host interactions through global metagenomics.</title>
        <authorList>
            <person name="Schulz F."/>
            <person name="Roux S."/>
            <person name="Paez-Espino D."/>
            <person name="Jungbluth S."/>
            <person name="Walsh D.A."/>
            <person name="Denef V.J."/>
            <person name="McMahon K.D."/>
            <person name="Konstantinidis K.T."/>
            <person name="Eloe-Fadrosh E.A."/>
            <person name="Kyrpides N.C."/>
            <person name="Woyke T."/>
        </authorList>
    </citation>
    <scope>NUCLEOTIDE SEQUENCE</scope>
    <source>
        <strain evidence="3">GVMAG-M-3300010158-13</strain>
    </source>
</reference>
<feature type="region of interest" description="Disordered" evidence="1">
    <location>
        <begin position="40"/>
        <end position="79"/>
    </location>
</feature>
<feature type="region of interest" description="Disordered" evidence="1">
    <location>
        <begin position="631"/>
        <end position="653"/>
    </location>
</feature>
<feature type="transmembrane region" description="Helical" evidence="2">
    <location>
        <begin position="7"/>
        <end position="29"/>
    </location>
</feature>
<feature type="region of interest" description="Disordered" evidence="1">
    <location>
        <begin position="98"/>
        <end position="130"/>
    </location>
</feature>
<feature type="compositionally biased region" description="Low complexity" evidence="1">
    <location>
        <begin position="638"/>
        <end position="653"/>
    </location>
</feature>
<feature type="compositionally biased region" description="Pro residues" evidence="1">
    <location>
        <begin position="334"/>
        <end position="364"/>
    </location>
</feature>
<dbReference type="PANTHER" id="PTHR15124:SF27">
    <property type="entry name" value="MIGRATION AND INVASION ENHANCER 1"/>
    <property type="match status" value="1"/>
</dbReference>
<keyword evidence="2" id="KW-0472">Membrane</keyword>
<feature type="compositionally biased region" description="Low complexity" evidence="1">
    <location>
        <begin position="308"/>
        <end position="328"/>
    </location>
</feature>
<feature type="region of interest" description="Disordered" evidence="1">
    <location>
        <begin position="308"/>
        <end position="380"/>
    </location>
</feature>
<dbReference type="AlphaFoldDB" id="A0A6C0B929"/>
<evidence type="ECO:0000313" key="3">
    <source>
        <dbReference type="EMBL" id="QHS88059.1"/>
    </source>
</evidence>